<dbReference type="EMBL" id="BAABKQ010000001">
    <property type="protein sequence ID" value="GAA4824196.1"/>
    <property type="molecule type" value="Genomic_DNA"/>
</dbReference>
<dbReference type="Proteomes" id="UP001500839">
    <property type="component" value="Unassembled WGS sequence"/>
</dbReference>
<sequence length="115" mass="12528">MDDTLASASALSMAFEKEQERVDACTARLRRTRNAAIHGGPISIAACETVANFARQIAGLALANVIEAIVDESEVEVYTSDLRTQYRMRVENLVRSGNLENLFEFPAPTSPQPAS</sequence>
<proteinExistence type="predicted"/>
<evidence type="ECO:0000313" key="2">
    <source>
        <dbReference type="Proteomes" id="UP001500839"/>
    </source>
</evidence>
<gene>
    <name evidence="1" type="ORF">GCM10023353_36490</name>
</gene>
<reference evidence="2" key="1">
    <citation type="journal article" date="2019" name="Int. J. Syst. Evol. Microbiol.">
        <title>The Global Catalogue of Microorganisms (GCM) 10K type strain sequencing project: providing services to taxonomists for standard genome sequencing and annotation.</title>
        <authorList>
            <consortium name="The Broad Institute Genomics Platform"/>
            <consortium name="The Broad Institute Genome Sequencing Center for Infectious Disease"/>
            <person name="Wu L."/>
            <person name="Ma J."/>
        </authorList>
    </citation>
    <scope>NUCLEOTIDE SEQUENCE [LARGE SCALE GENOMIC DNA]</scope>
    <source>
        <strain evidence="2">JCM 18542</strain>
    </source>
</reference>
<keyword evidence="2" id="KW-1185">Reference proteome</keyword>
<accession>A0ABP9D0F8</accession>
<evidence type="ECO:0008006" key="3">
    <source>
        <dbReference type="Google" id="ProtNLM"/>
    </source>
</evidence>
<evidence type="ECO:0000313" key="1">
    <source>
        <dbReference type="EMBL" id="GAA4824196.1"/>
    </source>
</evidence>
<comment type="caution">
    <text evidence="1">The sequence shown here is derived from an EMBL/GenBank/DDBJ whole genome shotgun (WGS) entry which is preliminary data.</text>
</comment>
<name>A0ABP9D0F8_9ACTN</name>
<organism evidence="1 2">
    <name type="scientific">Tomitella cavernea</name>
    <dbReference type="NCBI Taxonomy" id="1387982"/>
    <lineage>
        <taxon>Bacteria</taxon>
        <taxon>Bacillati</taxon>
        <taxon>Actinomycetota</taxon>
        <taxon>Actinomycetes</taxon>
        <taxon>Mycobacteriales</taxon>
        <taxon>Tomitella</taxon>
    </lineage>
</organism>
<protein>
    <recommendedName>
        <fullName evidence="3">Apea-like HEPN domain-containing protein</fullName>
    </recommendedName>
</protein>